<name>A0A6J7DF42_9ZZZZ</name>
<organism evidence="3">
    <name type="scientific">freshwater metagenome</name>
    <dbReference type="NCBI Taxonomy" id="449393"/>
    <lineage>
        <taxon>unclassified sequences</taxon>
        <taxon>metagenomes</taxon>
        <taxon>ecological metagenomes</taxon>
    </lineage>
</organism>
<dbReference type="PANTHER" id="PTHR10587">
    <property type="entry name" value="GLYCOSYL TRANSFERASE-RELATED"/>
    <property type="match status" value="1"/>
</dbReference>
<feature type="domain" description="NodB homology" evidence="2">
    <location>
        <begin position="100"/>
        <end position="283"/>
    </location>
</feature>
<proteinExistence type="predicted"/>
<evidence type="ECO:0000259" key="2">
    <source>
        <dbReference type="PROSITE" id="PS51677"/>
    </source>
</evidence>
<dbReference type="SUPFAM" id="SSF88713">
    <property type="entry name" value="Glycoside hydrolase/deacetylase"/>
    <property type="match status" value="1"/>
</dbReference>
<evidence type="ECO:0000313" key="3">
    <source>
        <dbReference type="EMBL" id="CAB4865783.1"/>
    </source>
</evidence>
<feature type="region of interest" description="Disordered" evidence="1">
    <location>
        <begin position="38"/>
        <end position="66"/>
    </location>
</feature>
<feature type="compositionally biased region" description="Low complexity" evidence="1">
    <location>
        <begin position="42"/>
        <end position="66"/>
    </location>
</feature>
<dbReference type="GO" id="GO:0005975">
    <property type="term" value="P:carbohydrate metabolic process"/>
    <property type="evidence" value="ECO:0007669"/>
    <property type="project" value="InterPro"/>
</dbReference>
<dbReference type="InterPro" id="IPR050248">
    <property type="entry name" value="Polysacc_deacetylase_ArnD"/>
</dbReference>
<evidence type="ECO:0000256" key="1">
    <source>
        <dbReference type="SAM" id="MobiDB-lite"/>
    </source>
</evidence>
<dbReference type="PROSITE" id="PS51677">
    <property type="entry name" value="NODB"/>
    <property type="match status" value="1"/>
</dbReference>
<accession>A0A6J7DF42</accession>
<dbReference type="EMBL" id="CAFBLU010000005">
    <property type="protein sequence ID" value="CAB4865783.1"/>
    <property type="molecule type" value="Genomic_DNA"/>
</dbReference>
<dbReference type="InterPro" id="IPR011330">
    <property type="entry name" value="Glyco_hydro/deAcase_b/a-brl"/>
</dbReference>
<dbReference type="Gene3D" id="3.20.20.370">
    <property type="entry name" value="Glycoside hydrolase/deacetylase"/>
    <property type="match status" value="1"/>
</dbReference>
<protein>
    <submittedName>
        <fullName evidence="3">Unannotated protein</fullName>
    </submittedName>
</protein>
<dbReference type="CDD" id="cd10917">
    <property type="entry name" value="CE4_NodB_like_6s_7s"/>
    <property type="match status" value="1"/>
</dbReference>
<reference evidence="3" key="1">
    <citation type="submission" date="2020-05" db="EMBL/GenBank/DDBJ databases">
        <authorList>
            <person name="Chiriac C."/>
            <person name="Salcher M."/>
            <person name="Ghai R."/>
            <person name="Kavagutti S V."/>
        </authorList>
    </citation>
    <scope>NUCLEOTIDE SEQUENCE</scope>
</reference>
<dbReference type="GO" id="GO:0016810">
    <property type="term" value="F:hydrolase activity, acting on carbon-nitrogen (but not peptide) bonds"/>
    <property type="evidence" value="ECO:0007669"/>
    <property type="project" value="InterPro"/>
</dbReference>
<dbReference type="Pfam" id="PF01522">
    <property type="entry name" value="Polysacc_deac_1"/>
    <property type="match status" value="1"/>
</dbReference>
<gene>
    <name evidence="3" type="ORF">UFOPK3444_00441</name>
</gene>
<dbReference type="InterPro" id="IPR002509">
    <property type="entry name" value="NODB_dom"/>
</dbReference>
<sequence length="302" mass="32197">MSHPSGPSNRALVRRRRAAALLLLAVAVAAVGWGLTSSSVTPSGSRVASSAASSPSTSVSTATTTTQAADPVTNLQAITPLVPGTTHVITEAAPSAVSKRQVALTFDDGFCPSCVKKIVDVLVQTGAHATFFPNGRYSASWEPQAARIKEMVANGQLTLGNHTFSHNTSTTIGPDAFGQDLQRNEDWIEKTFSLTGRPWFRPPYGDYNSGTLDKAGQLGYTKVVMWSGTVADSSLRTPKYILNAIKYWAKPGRIILMHGNYPPTAQVLPQILTMLKRMNLTPVTMSELSQGGTRSSSPSTGY</sequence>
<dbReference type="AlphaFoldDB" id="A0A6J7DF42"/>